<name>K8EF63_9CHLO</name>
<organism evidence="5 6">
    <name type="scientific">Bathycoccus prasinos</name>
    <dbReference type="NCBI Taxonomy" id="41875"/>
    <lineage>
        <taxon>Eukaryota</taxon>
        <taxon>Viridiplantae</taxon>
        <taxon>Chlorophyta</taxon>
        <taxon>Mamiellophyceae</taxon>
        <taxon>Mamiellales</taxon>
        <taxon>Bathycoccaceae</taxon>
        <taxon>Bathycoccus</taxon>
    </lineage>
</organism>
<evidence type="ECO:0000259" key="4">
    <source>
        <dbReference type="Pfam" id="PF07687"/>
    </source>
</evidence>
<gene>
    <name evidence="5" type="ORF">Bathy05g00520</name>
</gene>
<dbReference type="STRING" id="41875.K8EF63"/>
<evidence type="ECO:0000313" key="6">
    <source>
        <dbReference type="Proteomes" id="UP000198341"/>
    </source>
</evidence>
<evidence type="ECO:0000256" key="1">
    <source>
        <dbReference type="ARBA" id="ARBA00022670"/>
    </source>
</evidence>
<dbReference type="AlphaFoldDB" id="K8EF63"/>
<dbReference type="InterPro" id="IPR051458">
    <property type="entry name" value="Cyt/Met_Dipeptidase"/>
</dbReference>
<dbReference type="GeneID" id="19015556"/>
<sequence>MKLVSSFPPSPHTFGGVLFNVGFLLFLLSFSSLRSSFATQIQFVNYASDTNLEKSLEKNVRELCHFIGAESVSAFSTSDGRTGVEEARRIVEEKLKELKFDSIKTFDLSKFHPKAHSVMVGEKVINKPSMLNVDFVDETLIPTVLFYNHYDTQPADGLWTESEAFPKSFEECASVDSDTGNVTKVKGRGASDNKGNLWAVLSAIEAYMAKKGNKPVRVVVLMEGQEEIGSPGLDVWMKKYAKQYLGNVDAAFSADGSTGDWNKNGVLTLGLRGGVDLEITVQNGAEVDLHSGSFGGAILNPIHALSALMASFHDPKTGKILVEGYYEDIYDFSKEEIDRMKRDFPSNKEFRKTASGGALFGETNVSVAEQVGVRPTIEFVGVYGGYVGDGIKTVLPNYASAKIVSRLAPGQNPQKSLRLLKKHVKKTALRISQGAYVSTVDSGFSNEPFLGQIDSVSNRVAKKVLTEVYDGIEPKVVYEGGSIPVMRMIQKYASIEPGLMAFSTKDNMYHAPNEYYSIDQFKTATRSYVRVLAEVSEFEKKGRSELELEVRRKARYVKEALRGGLNEAKKGLDPALDVAKESLKRGYDTFVDGIRHVTGKQKKEL</sequence>
<protein>
    <submittedName>
        <fullName evidence="5">Peptidase M20</fullName>
    </submittedName>
</protein>
<dbReference type="Gene3D" id="3.30.70.360">
    <property type="match status" value="1"/>
</dbReference>
<keyword evidence="1" id="KW-0645">Protease</keyword>
<keyword evidence="2" id="KW-0479">Metal-binding</keyword>
<dbReference type="Pfam" id="PF07687">
    <property type="entry name" value="M20_dimer"/>
    <property type="match status" value="1"/>
</dbReference>
<dbReference type="GO" id="GO:0046872">
    <property type="term" value="F:metal ion binding"/>
    <property type="evidence" value="ECO:0007669"/>
    <property type="project" value="UniProtKB-KW"/>
</dbReference>
<evidence type="ECO:0000256" key="3">
    <source>
        <dbReference type="ARBA" id="ARBA00022801"/>
    </source>
</evidence>
<proteinExistence type="predicted"/>
<dbReference type="PANTHER" id="PTHR43270:SF8">
    <property type="entry name" value="DI- AND TRIPEPTIDASE DUG2-RELATED"/>
    <property type="match status" value="1"/>
</dbReference>
<evidence type="ECO:0000313" key="5">
    <source>
        <dbReference type="EMBL" id="CCO16671.1"/>
    </source>
</evidence>
<dbReference type="Proteomes" id="UP000198341">
    <property type="component" value="Chromosome 5"/>
</dbReference>
<keyword evidence="3" id="KW-0378">Hydrolase</keyword>
<dbReference type="SUPFAM" id="SSF53187">
    <property type="entry name" value="Zn-dependent exopeptidases"/>
    <property type="match status" value="1"/>
</dbReference>
<dbReference type="OrthoDB" id="3064516at2759"/>
<dbReference type="EMBL" id="FO082274">
    <property type="protein sequence ID" value="CCO16671.1"/>
    <property type="molecule type" value="Genomic_DNA"/>
</dbReference>
<dbReference type="GO" id="GO:0006508">
    <property type="term" value="P:proteolysis"/>
    <property type="evidence" value="ECO:0007669"/>
    <property type="project" value="UniProtKB-KW"/>
</dbReference>
<dbReference type="Pfam" id="PF01546">
    <property type="entry name" value="Peptidase_M20"/>
    <property type="match status" value="1"/>
</dbReference>
<keyword evidence="6" id="KW-1185">Reference proteome</keyword>
<reference evidence="5 6" key="1">
    <citation type="submission" date="2011-10" db="EMBL/GenBank/DDBJ databases">
        <authorList>
            <person name="Genoscope - CEA"/>
        </authorList>
    </citation>
    <scope>NUCLEOTIDE SEQUENCE [LARGE SCALE GENOMIC DNA]</scope>
    <source>
        <strain evidence="5 6">RCC 1105</strain>
    </source>
</reference>
<dbReference type="PANTHER" id="PTHR43270">
    <property type="entry name" value="BETA-ALA-HIS DIPEPTIDASE"/>
    <property type="match status" value="1"/>
</dbReference>
<dbReference type="GO" id="GO:0008233">
    <property type="term" value="F:peptidase activity"/>
    <property type="evidence" value="ECO:0007669"/>
    <property type="project" value="UniProtKB-KW"/>
</dbReference>
<feature type="domain" description="Peptidase M20 dimerisation" evidence="4">
    <location>
        <begin position="270"/>
        <end position="429"/>
    </location>
</feature>
<dbReference type="Gene3D" id="3.40.630.10">
    <property type="entry name" value="Zn peptidases"/>
    <property type="match status" value="1"/>
</dbReference>
<dbReference type="eggNOG" id="KOG2276">
    <property type="taxonomic scope" value="Eukaryota"/>
</dbReference>
<evidence type="ECO:0000256" key="2">
    <source>
        <dbReference type="ARBA" id="ARBA00022723"/>
    </source>
</evidence>
<dbReference type="RefSeq" id="XP_007513113.1">
    <property type="nucleotide sequence ID" value="XM_007513051.1"/>
</dbReference>
<dbReference type="InterPro" id="IPR002933">
    <property type="entry name" value="Peptidase_M20"/>
</dbReference>
<dbReference type="InterPro" id="IPR011650">
    <property type="entry name" value="Peptidase_M20_dimer"/>
</dbReference>
<accession>K8EF63</accession>
<dbReference type="KEGG" id="bpg:Bathy05g00520"/>